<keyword evidence="8 13" id="KW-1133">Transmembrane helix</keyword>
<dbReference type="EMBL" id="JAENHP010000004">
    <property type="protein sequence ID" value="MBM2617048.1"/>
    <property type="molecule type" value="Genomic_DNA"/>
</dbReference>
<evidence type="ECO:0000256" key="1">
    <source>
        <dbReference type="ARBA" id="ARBA00004141"/>
    </source>
</evidence>
<protein>
    <submittedName>
        <fullName evidence="14">DUF1211 domain-containing protein</fullName>
    </submittedName>
</protein>
<feature type="transmembrane region" description="Helical" evidence="13">
    <location>
        <begin position="12"/>
        <end position="30"/>
    </location>
</feature>
<comment type="similarity">
    <text evidence="2">Belongs to the TMEM175 family.</text>
</comment>
<reference evidence="14 15" key="1">
    <citation type="submission" date="2021-01" db="EMBL/GenBank/DDBJ databases">
        <title>Actinoplanes sp. nov. LDG1-06 isolated from lichen.</title>
        <authorList>
            <person name="Saeng-In P."/>
            <person name="Phongsopitanun W."/>
            <person name="Kanchanasin P."/>
            <person name="Yuki M."/>
            <person name="Kudo T."/>
            <person name="Ohkuma M."/>
            <person name="Tanasupawat S."/>
        </authorList>
    </citation>
    <scope>NUCLEOTIDE SEQUENCE [LARGE SCALE GENOMIC DNA]</scope>
    <source>
        <strain evidence="14 15">LDG1-06</strain>
    </source>
</reference>
<evidence type="ECO:0000256" key="5">
    <source>
        <dbReference type="ARBA" id="ARBA00022692"/>
    </source>
</evidence>
<evidence type="ECO:0000256" key="12">
    <source>
        <dbReference type="ARBA" id="ARBA00034430"/>
    </source>
</evidence>
<dbReference type="PANTHER" id="PTHR31462:SF5">
    <property type="entry name" value="ENDOSOMAL_LYSOSOMAL PROTON CHANNEL TMEM175"/>
    <property type="match status" value="1"/>
</dbReference>
<evidence type="ECO:0000256" key="6">
    <source>
        <dbReference type="ARBA" id="ARBA00022826"/>
    </source>
</evidence>
<keyword evidence="5 13" id="KW-0812">Transmembrane</keyword>
<evidence type="ECO:0000256" key="3">
    <source>
        <dbReference type="ARBA" id="ARBA00022448"/>
    </source>
</evidence>
<proteinExistence type="inferred from homology"/>
<feature type="transmembrane region" description="Helical" evidence="13">
    <location>
        <begin position="50"/>
        <end position="69"/>
    </location>
</feature>
<feature type="transmembrane region" description="Helical" evidence="13">
    <location>
        <begin position="154"/>
        <end position="175"/>
    </location>
</feature>
<sequence length="202" mass="22313">MDDAPSSERLVFFTDAVAAIAMTLLVLPLLDVITDLSEGHPGLDELLRDHRLEFGAFLLSFSVIFRIWWAHHRIFRHVSRLNPRLVYLSALWTLAIVFLPIPTALITAYEPSPGTVAIYGGTLALASGSLALISGYARRHPELSDGRTPVPAEIVLGNLATFLVQLLATVVGAVFADRVNFWAFLLMFLTPLLERVLRPVAR</sequence>
<evidence type="ECO:0000256" key="8">
    <source>
        <dbReference type="ARBA" id="ARBA00022989"/>
    </source>
</evidence>
<accession>A0ABS2ACG1</accession>
<evidence type="ECO:0000256" key="4">
    <source>
        <dbReference type="ARBA" id="ARBA00022538"/>
    </source>
</evidence>
<dbReference type="PANTHER" id="PTHR31462">
    <property type="entry name" value="ENDOSOMAL/LYSOSOMAL POTASSIUM CHANNEL TMEM175"/>
    <property type="match status" value="1"/>
</dbReference>
<dbReference type="Proteomes" id="UP000632138">
    <property type="component" value="Unassembled WGS sequence"/>
</dbReference>
<keyword evidence="3" id="KW-0813">Transport</keyword>
<keyword evidence="11" id="KW-0407">Ion channel</keyword>
<dbReference type="RefSeq" id="WP_203377052.1">
    <property type="nucleotide sequence ID" value="NZ_JAENHP010000004.1"/>
</dbReference>
<keyword evidence="9" id="KW-0406">Ion transport</keyword>
<evidence type="ECO:0000256" key="13">
    <source>
        <dbReference type="SAM" id="Phobius"/>
    </source>
</evidence>
<feature type="transmembrane region" description="Helical" evidence="13">
    <location>
        <begin position="115"/>
        <end position="133"/>
    </location>
</feature>
<keyword evidence="4" id="KW-0633">Potassium transport</keyword>
<keyword evidence="6" id="KW-0631">Potassium channel</keyword>
<keyword evidence="10 13" id="KW-0472">Membrane</keyword>
<feature type="transmembrane region" description="Helical" evidence="13">
    <location>
        <begin position="85"/>
        <end position="109"/>
    </location>
</feature>
<evidence type="ECO:0000313" key="15">
    <source>
        <dbReference type="Proteomes" id="UP000632138"/>
    </source>
</evidence>
<gene>
    <name evidence="14" type="ORF">JIG36_15935</name>
</gene>
<dbReference type="Pfam" id="PF06736">
    <property type="entry name" value="TMEM175"/>
    <property type="match status" value="1"/>
</dbReference>
<evidence type="ECO:0000256" key="9">
    <source>
        <dbReference type="ARBA" id="ARBA00023065"/>
    </source>
</evidence>
<evidence type="ECO:0000256" key="10">
    <source>
        <dbReference type="ARBA" id="ARBA00023136"/>
    </source>
</evidence>
<dbReference type="InterPro" id="IPR010617">
    <property type="entry name" value="TMEM175-like"/>
</dbReference>
<keyword evidence="15" id="KW-1185">Reference proteome</keyword>
<organism evidence="14 15">
    <name type="scientific">Paractinoplanes ovalisporus</name>
    <dbReference type="NCBI Taxonomy" id="2810368"/>
    <lineage>
        <taxon>Bacteria</taxon>
        <taxon>Bacillati</taxon>
        <taxon>Actinomycetota</taxon>
        <taxon>Actinomycetes</taxon>
        <taxon>Micromonosporales</taxon>
        <taxon>Micromonosporaceae</taxon>
        <taxon>Paractinoplanes</taxon>
    </lineage>
</organism>
<keyword evidence="7" id="KW-0630">Potassium</keyword>
<evidence type="ECO:0000256" key="2">
    <source>
        <dbReference type="ARBA" id="ARBA00006920"/>
    </source>
</evidence>
<feature type="transmembrane region" description="Helical" evidence="13">
    <location>
        <begin position="181"/>
        <end position="197"/>
    </location>
</feature>
<comment type="catalytic activity">
    <reaction evidence="12">
        <text>K(+)(in) = K(+)(out)</text>
        <dbReference type="Rhea" id="RHEA:29463"/>
        <dbReference type="ChEBI" id="CHEBI:29103"/>
    </reaction>
</comment>
<comment type="caution">
    <text evidence="14">The sequence shown here is derived from an EMBL/GenBank/DDBJ whole genome shotgun (WGS) entry which is preliminary data.</text>
</comment>
<evidence type="ECO:0000313" key="14">
    <source>
        <dbReference type="EMBL" id="MBM2617048.1"/>
    </source>
</evidence>
<evidence type="ECO:0000256" key="11">
    <source>
        <dbReference type="ARBA" id="ARBA00023303"/>
    </source>
</evidence>
<evidence type="ECO:0000256" key="7">
    <source>
        <dbReference type="ARBA" id="ARBA00022958"/>
    </source>
</evidence>
<comment type="subcellular location">
    <subcellularLocation>
        <location evidence="1">Membrane</location>
        <topology evidence="1">Multi-pass membrane protein</topology>
    </subcellularLocation>
</comment>
<name>A0ABS2ACG1_9ACTN</name>